<dbReference type="GO" id="GO:0006417">
    <property type="term" value="P:regulation of translation"/>
    <property type="evidence" value="ECO:0007669"/>
    <property type="project" value="TreeGrafter"/>
</dbReference>
<feature type="non-terminal residue" evidence="4">
    <location>
        <position position="1"/>
    </location>
</feature>
<dbReference type="GO" id="GO:0019887">
    <property type="term" value="F:protein kinase regulator activity"/>
    <property type="evidence" value="ECO:0007669"/>
    <property type="project" value="TreeGrafter"/>
</dbReference>
<protein>
    <recommendedName>
        <fullName evidence="3">Stalled ribosome sensor GCN1-like HEAT repeats region domain-containing protein</fullName>
    </recommendedName>
</protein>
<dbReference type="PANTHER" id="PTHR23346">
    <property type="entry name" value="TRANSLATIONAL ACTIVATOR GCN1-RELATED"/>
    <property type="match status" value="1"/>
</dbReference>
<dbReference type="Gene3D" id="1.25.10.10">
    <property type="entry name" value="Leucine-rich Repeat Variant"/>
    <property type="match status" value="1"/>
</dbReference>
<dbReference type="InterPro" id="IPR021133">
    <property type="entry name" value="HEAT_type_2"/>
</dbReference>
<reference evidence="4 5" key="1">
    <citation type="journal article" date="2021" name="Nat. Plants">
        <title>The Taxus genome provides insights into paclitaxel biosynthesis.</title>
        <authorList>
            <person name="Xiong X."/>
            <person name="Gou J."/>
            <person name="Liao Q."/>
            <person name="Li Y."/>
            <person name="Zhou Q."/>
            <person name="Bi G."/>
            <person name="Li C."/>
            <person name="Du R."/>
            <person name="Wang X."/>
            <person name="Sun T."/>
            <person name="Guo L."/>
            <person name="Liang H."/>
            <person name="Lu P."/>
            <person name="Wu Y."/>
            <person name="Zhang Z."/>
            <person name="Ro D.K."/>
            <person name="Shang Y."/>
            <person name="Huang S."/>
            <person name="Yan J."/>
        </authorList>
    </citation>
    <scope>NUCLEOTIDE SEQUENCE [LARGE SCALE GENOMIC DNA]</scope>
    <source>
        <strain evidence="4">Ta-2019</strain>
    </source>
</reference>
<keyword evidence="1" id="KW-0677">Repeat</keyword>
<evidence type="ECO:0000259" key="3">
    <source>
        <dbReference type="Pfam" id="PF23271"/>
    </source>
</evidence>
<feature type="repeat" description="HEAT" evidence="2">
    <location>
        <begin position="16"/>
        <end position="53"/>
    </location>
</feature>
<evidence type="ECO:0000313" key="4">
    <source>
        <dbReference type="EMBL" id="KAH9290139.1"/>
    </source>
</evidence>
<dbReference type="GO" id="GO:0034198">
    <property type="term" value="P:cellular response to amino acid starvation"/>
    <property type="evidence" value="ECO:0007669"/>
    <property type="project" value="TreeGrafter"/>
</dbReference>
<organism evidence="4 5">
    <name type="scientific">Taxus chinensis</name>
    <name type="common">Chinese yew</name>
    <name type="synonym">Taxus wallichiana var. chinensis</name>
    <dbReference type="NCBI Taxonomy" id="29808"/>
    <lineage>
        <taxon>Eukaryota</taxon>
        <taxon>Viridiplantae</taxon>
        <taxon>Streptophyta</taxon>
        <taxon>Embryophyta</taxon>
        <taxon>Tracheophyta</taxon>
        <taxon>Spermatophyta</taxon>
        <taxon>Pinopsida</taxon>
        <taxon>Pinidae</taxon>
        <taxon>Conifers II</taxon>
        <taxon>Cupressales</taxon>
        <taxon>Taxaceae</taxon>
        <taxon>Taxus</taxon>
    </lineage>
</organism>
<evidence type="ECO:0000256" key="2">
    <source>
        <dbReference type="PROSITE-ProRule" id="PRU00103"/>
    </source>
</evidence>
<feature type="domain" description="Stalled ribosome sensor GCN1-like HEAT repeats region" evidence="3">
    <location>
        <begin position="86"/>
        <end position="135"/>
    </location>
</feature>
<gene>
    <name evidence="4" type="ORF">KI387_034256</name>
</gene>
<accession>A0AA38F2N3</accession>
<dbReference type="PANTHER" id="PTHR23346:SF7">
    <property type="entry name" value="STALLED RIBOSOME SENSOR GCN1"/>
    <property type="match status" value="1"/>
</dbReference>
<dbReference type="AlphaFoldDB" id="A0AA38F2N3"/>
<dbReference type="InterPro" id="IPR016024">
    <property type="entry name" value="ARM-type_fold"/>
</dbReference>
<dbReference type="Pfam" id="PF23271">
    <property type="entry name" value="HEAT_GCN1"/>
    <property type="match status" value="1"/>
</dbReference>
<dbReference type="Pfam" id="PF02985">
    <property type="entry name" value="HEAT"/>
    <property type="match status" value="1"/>
</dbReference>
<comment type="caution">
    <text evidence="4">The sequence shown here is derived from an EMBL/GenBank/DDBJ whole genome shotgun (WGS) entry which is preliminary data.</text>
</comment>
<dbReference type="SUPFAM" id="SSF48371">
    <property type="entry name" value="ARM repeat"/>
    <property type="match status" value="1"/>
</dbReference>
<dbReference type="EMBL" id="JAHRHJ020003813">
    <property type="protein sequence ID" value="KAH9290139.1"/>
    <property type="molecule type" value="Genomic_DNA"/>
</dbReference>
<dbReference type="Proteomes" id="UP000824469">
    <property type="component" value="Unassembled WGS sequence"/>
</dbReference>
<dbReference type="GO" id="GO:0005829">
    <property type="term" value="C:cytosol"/>
    <property type="evidence" value="ECO:0007669"/>
    <property type="project" value="TreeGrafter"/>
</dbReference>
<sequence>MGSAGRQQLMTFMVDLIPTIRTALCDSALEVREAAGLAFSTLYKSAGLQAIDEIVPTLLHALEDEETSATALDGLKQILSVRTTAVLPHILPKLVHPPLSAFNAHALGALAEVAGPGLDSHLSTVLPPLIAAMDDGDE</sequence>
<keyword evidence="5" id="KW-1185">Reference proteome</keyword>
<dbReference type="InterPro" id="IPR000357">
    <property type="entry name" value="HEAT"/>
</dbReference>
<evidence type="ECO:0000256" key="1">
    <source>
        <dbReference type="ARBA" id="ARBA00022737"/>
    </source>
</evidence>
<proteinExistence type="predicted"/>
<name>A0AA38F2N3_TAXCH</name>
<dbReference type="InterPro" id="IPR011989">
    <property type="entry name" value="ARM-like"/>
</dbReference>
<dbReference type="InterPro" id="IPR057546">
    <property type="entry name" value="HEAT_GCN1"/>
</dbReference>
<dbReference type="PROSITE" id="PS50077">
    <property type="entry name" value="HEAT_REPEAT"/>
    <property type="match status" value="1"/>
</dbReference>
<evidence type="ECO:0000313" key="5">
    <source>
        <dbReference type="Proteomes" id="UP000824469"/>
    </source>
</evidence>